<gene>
    <name evidence="1" type="ORF">Patl1_27382</name>
</gene>
<protein>
    <submittedName>
        <fullName evidence="1">Uncharacterized protein</fullName>
    </submittedName>
</protein>
<keyword evidence="2" id="KW-1185">Reference proteome</keyword>
<sequence>MAGLKSAKMLGPDPLRLLASDGNKNIHEHCYFLLCWDYLDASLLAMTEECAMIWLNLVENYVFVAVSLGKILLCYLS</sequence>
<evidence type="ECO:0000313" key="1">
    <source>
        <dbReference type="EMBL" id="KAJ0096544.1"/>
    </source>
</evidence>
<name>A0ACC1BCF5_9ROSI</name>
<accession>A0ACC1BCF5</accession>
<dbReference type="EMBL" id="CM047901">
    <property type="protein sequence ID" value="KAJ0096544.1"/>
    <property type="molecule type" value="Genomic_DNA"/>
</dbReference>
<comment type="caution">
    <text evidence="1">The sequence shown here is derived from an EMBL/GenBank/DDBJ whole genome shotgun (WGS) entry which is preliminary data.</text>
</comment>
<evidence type="ECO:0000313" key="2">
    <source>
        <dbReference type="Proteomes" id="UP001164250"/>
    </source>
</evidence>
<proteinExistence type="predicted"/>
<organism evidence="1 2">
    <name type="scientific">Pistacia atlantica</name>
    <dbReference type="NCBI Taxonomy" id="434234"/>
    <lineage>
        <taxon>Eukaryota</taxon>
        <taxon>Viridiplantae</taxon>
        <taxon>Streptophyta</taxon>
        <taxon>Embryophyta</taxon>
        <taxon>Tracheophyta</taxon>
        <taxon>Spermatophyta</taxon>
        <taxon>Magnoliopsida</taxon>
        <taxon>eudicotyledons</taxon>
        <taxon>Gunneridae</taxon>
        <taxon>Pentapetalae</taxon>
        <taxon>rosids</taxon>
        <taxon>malvids</taxon>
        <taxon>Sapindales</taxon>
        <taxon>Anacardiaceae</taxon>
        <taxon>Pistacia</taxon>
    </lineage>
</organism>
<dbReference type="Proteomes" id="UP001164250">
    <property type="component" value="Chromosome 5"/>
</dbReference>
<reference evidence="2" key="1">
    <citation type="journal article" date="2023" name="G3 (Bethesda)">
        <title>Genome assembly and association tests identify interacting loci associated with vigor, precocity, and sex in interspecific pistachio rootstocks.</title>
        <authorList>
            <person name="Palmer W."/>
            <person name="Jacygrad E."/>
            <person name="Sagayaradj S."/>
            <person name="Cavanaugh K."/>
            <person name="Han R."/>
            <person name="Bertier L."/>
            <person name="Beede B."/>
            <person name="Kafkas S."/>
            <person name="Golino D."/>
            <person name="Preece J."/>
            <person name="Michelmore R."/>
        </authorList>
    </citation>
    <scope>NUCLEOTIDE SEQUENCE [LARGE SCALE GENOMIC DNA]</scope>
</reference>